<gene>
    <name evidence="3" type="ORF">CCMP2556_LOCUS46402</name>
</gene>
<dbReference type="InterPro" id="IPR050870">
    <property type="entry name" value="FAST_kinase"/>
</dbReference>
<evidence type="ECO:0000313" key="4">
    <source>
        <dbReference type="Proteomes" id="UP001642484"/>
    </source>
</evidence>
<feature type="domain" description="RNA-editing substrate-binding complex 6 protein" evidence="2">
    <location>
        <begin position="151"/>
        <end position="327"/>
    </location>
</feature>
<dbReference type="Proteomes" id="UP001642484">
    <property type="component" value="Unassembled WGS sequence"/>
</dbReference>
<protein>
    <recommendedName>
        <fullName evidence="2">RNA-editing substrate-binding complex 6 protein domain-containing protein</fullName>
    </recommendedName>
</protein>
<evidence type="ECO:0000256" key="1">
    <source>
        <dbReference type="SAM" id="MobiDB-lite"/>
    </source>
</evidence>
<organism evidence="3 4">
    <name type="scientific">Durusdinium trenchii</name>
    <dbReference type="NCBI Taxonomy" id="1381693"/>
    <lineage>
        <taxon>Eukaryota</taxon>
        <taxon>Sar</taxon>
        <taxon>Alveolata</taxon>
        <taxon>Dinophyceae</taxon>
        <taxon>Suessiales</taxon>
        <taxon>Symbiodiniaceae</taxon>
        <taxon>Durusdinium</taxon>
    </lineage>
</organism>
<dbReference type="Pfam" id="PF26188">
    <property type="entry name" value="RESC6"/>
    <property type="match status" value="2"/>
</dbReference>
<name>A0ABP0RBZ5_9DINO</name>
<feature type="domain" description="RNA-editing substrate-binding complex 6 protein" evidence="2">
    <location>
        <begin position="343"/>
        <end position="476"/>
    </location>
</feature>
<dbReference type="PANTHER" id="PTHR21228:SF40">
    <property type="entry name" value="LD45607P"/>
    <property type="match status" value="1"/>
</dbReference>
<feature type="region of interest" description="Disordered" evidence="1">
    <location>
        <begin position="548"/>
        <end position="570"/>
    </location>
</feature>
<feature type="compositionally biased region" description="Basic residues" evidence="1">
    <location>
        <begin position="634"/>
        <end position="643"/>
    </location>
</feature>
<proteinExistence type="predicted"/>
<comment type="caution">
    <text evidence="3">The sequence shown here is derived from an EMBL/GenBank/DDBJ whole genome shotgun (WGS) entry which is preliminary data.</text>
</comment>
<feature type="region of interest" description="Disordered" evidence="1">
    <location>
        <begin position="582"/>
        <end position="643"/>
    </location>
</feature>
<feature type="compositionally biased region" description="Basic and acidic residues" evidence="1">
    <location>
        <begin position="607"/>
        <end position="619"/>
    </location>
</feature>
<sequence length="643" mass="72368">MSICQICVEWTSRRFAQASCRRVQLQVRWAKIKALKSEFKLERNKQKNHREAFETPTDPILQSQMYTPEALKTKNLTKFCNHLVAFGLQVPELMDRYAARAEELAAQLTASQFTIILNAFARASHRHDAMLKTFSKRMLPKLHMFLPIDFSQLCNAYAKLREHDEVLFKRLALEMPHKLPHFEGIHLSCVANAYARLAIRDDLLFDDIADEVIRRPQDLSHVALLNIANGFSRFKIRHKRLWPIIGEWLLQSHLDLQAQDVATAFNAFSAVDFKQTELFRTLLVSLSQEPLLSQASPTTLCLTFNSLARLTWPAKSDVEANAALDVLVEKVTSQLPALEPVGLTQLLHACSRLRQLQSKNALVEGILEQAGQQISKFPAQSLSLLVNACARLQKKDVPLLTKVAKCAAPLLPEFTPQALAITADSFAKLEVRSEILFYLLAEEILQKIPLFSGQGIGLVLQAYGKLGINNQKLAQACRKHVRALSDELTLWEVDAIEEGFKKMGASDGSTVALLQKVRQRLVVNTAEVDGAWVEDDLLERLAKEEELRMTKHRPEQDVEPKSIAPLQEPAPLDLWDMWSNADKADDKSQGQDSFADSDDGTATSSSRLREYLARPEKVGRKPIVLDSEIPGGGGRKHRRRART</sequence>
<evidence type="ECO:0000259" key="2">
    <source>
        <dbReference type="Pfam" id="PF26188"/>
    </source>
</evidence>
<dbReference type="EMBL" id="CAXAMN010025783">
    <property type="protein sequence ID" value="CAK9097843.1"/>
    <property type="molecule type" value="Genomic_DNA"/>
</dbReference>
<evidence type="ECO:0000313" key="3">
    <source>
        <dbReference type="EMBL" id="CAK9097843.1"/>
    </source>
</evidence>
<accession>A0ABP0RBZ5</accession>
<dbReference type="InterPro" id="IPR058917">
    <property type="entry name" value="RESC6_dom"/>
</dbReference>
<feature type="compositionally biased region" description="Basic and acidic residues" evidence="1">
    <location>
        <begin position="548"/>
        <end position="560"/>
    </location>
</feature>
<reference evidence="3 4" key="1">
    <citation type="submission" date="2024-02" db="EMBL/GenBank/DDBJ databases">
        <authorList>
            <person name="Chen Y."/>
            <person name="Shah S."/>
            <person name="Dougan E. K."/>
            <person name="Thang M."/>
            <person name="Chan C."/>
        </authorList>
    </citation>
    <scope>NUCLEOTIDE SEQUENCE [LARGE SCALE GENOMIC DNA]</scope>
</reference>
<dbReference type="PANTHER" id="PTHR21228">
    <property type="entry name" value="FAST LEU-RICH DOMAIN-CONTAINING"/>
    <property type="match status" value="1"/>
</dbReference>
<keyword evidence="4" id="KW-1185">Reference proteome</keyword>